<dbReference type="RefSeq" id="WP_116851387.1">
    <property type="nucleotide sequence ID" value="NZ_QTJV01000001.1"/>
</dbReference>
<organism evidence="2 3">
    <name type="scientific">Chitinophaga silvisoli</name>
    <dbReference type="NCBI Taxonomy" id="2291814"/>
    <lineage>
        <taxon>Bacteria</taxon>
        <taxon>Pseudomonadati</taxon>
        <taxon>Bacteroidota</taxon>
        <taxon>Chitinophagia</taxon>
        <taxon>Chitinophagales</taxon>
        <taxon>Chitinophagaceae</taxon>
        <taxon>Chitinophaga</taxon>
    </lineage>
</organism>
<proteinExistence type="predicted"/>
<comment type="caution">
    <text evidence="2">The sequence shown here is derived from an EMBL/GenBank/DDBJ whole genome shotgun (WGS) entry which is preliminary data.</text>
</comment>
<evidence type="ECO:0000256" key="1">
    <source>
        <dbReference type="SAM" id="MobiDB-lite"/>
    </source>
</evidence>
<gene>
    <name evidence="2" type="ORF">DXN04_00560</name>
</gene>
<name>A0A3E1P796_9BACT</name>
<dbReference type="Proteomes" id="UP000261174">
    <property type="component" value="Unassembled WGS sequence"/>
</dbReference>
<evidence type="ECO:0000313" key="3">
    <source>
        <dbReference type="Proteomes" id="UP000261174"/>
    </source>
</evidence>
<evidence type="ECO:0000313" key="2">
    <source>
        <dbReference type="EMBL" id="RFM36041.1"/>
    </source>
</evidence>
<feature type="compositionally biased region" description="Polar residues" evidence="1">
    <location>
        <begin position="10"/>
        <end position="26"/>
    </location>
</feature>
<feature type="region of interest" description="Disordered" evidence="1">
    <location>
        <begin position="1"/>
        <end position="35"/>
    </location>
</feature>
<reference evidence="2 3" key="1">
    <citation type="submission" date="2018-08" db="EMBL/GenBank/DDBJ databases">
        <title>Chitinophaga sp. K20C18050901, a novel bacterium isolated from forest soil.</title>
        <authorList>
            <person name="Wang C."/>
        </authorList>
    </citation>
    <scope>NUCLEOTIDE SEQUENCE [LARGE SCALE GENOMIC DNA]</scope>
    <source>
        <strain evidence="2 3">K20C18050901</strain>
    </source>
</reference>
<accession>A0A3E1P796</accession>
<keyword evidence="3" id="KW-1185">Reference proteome</keyword>
<dbReference type="OrthoDB" id="6064549at2"/>
<dbReference type="AlphaFoldDB" id="A0A3E1P796"/>
<sequence length="430" mass="47448">MLQRSIGNRALQNDSNSVAHNSNKTGISREAVSPDIKNPGVGIIQGKWRFIPDTKRLDRNNDKYYWDTRYHTPEPVLAPGIARRLRLEKLDARAGSDHDMIEEQYTLYTGSSSSGSSRSNKYNPFGRFNDNITMSAYIPRDGATMDFSKIVDEDSSIISWGGDTGTSAPAYVVTKESDPQKLNLIAADPYGLTYGDGPLLHINAFPTAQKIRVPNGLPPKLKFNPDELMHASVEANRIDNSVISGFKGGRQDEDGQIKIMGVSAAEMARAAGYDNAVDPEFEHDKSPTGTKKHGWEWLHLISYALGGPTQLGPQTAENLVVGTTAANTTMIMFEDAINSLITEKVIKAAMINVLAIMADEQYRVAGQIVYSIRILLNDDREVPLDPIHFSALTKSTPFVVTNKYIRAMLRAKLKGITTSVPDNTKYDFYS</sequence>
<dbReference type="EMBL" id="QTJV01000001">
    <property type="protein sequence ID" value="RFM36041.1"/>
    <property type="molecule type" value="Genomic_DNA"/>
</dbReference>
<protein>
    <submittedName>
        <fullName evidence="2">Uncharacterized protein</fullName>
    </submittedName>
</protein>